<dbReference type="EMBL" id="PZKG01000002">
    <property type="protein sequence ID" value="PTE23664.1"/>
    <property type="molecule type" value="Genomic_DNA"/>
</dbReference>
<evidence type="ECO:0000256" key="4">
    <source>
        <dbReference type="ARBA" id="ARBA00022989"/>
    </source>
</evidence>
<evidence type="ECO:0000256" key="5">
    <source>
        <dbReference type="ARBA" id="ARBA00023136"/>
    </source>
</evidence>
<protein>
    <submittedName>
        <fullName evidence="7">LPS export ABC transporter permease LptF</fullName>
    </submittedName>
</protein>
<keyword evidence="2" id="KW-1003">Cell membrane</keyword>
<keyword evidence="5 6" id="KW-0472">Membrane</keyword>
<keyword evidence="3 6" id="KW-0812">Transmembrane</keyword>
<dbReference type="InterPro" id="IPR030922">
    <property type="entry name" value="LptF"/>
</dbReference>
<feature type="transmembrane region" description="Helical" evidence="6">
    <location>
        <begin position="311"/>
        <end position="331"/>
    </location>
</feature>
<comment type="subcellular location">
    <subcellularLocation>
        <location evidence="1">Cell membrane</location>
        <topology evidence="1">Multi-pass membrane protein</topology>
    </subcellularLocation>
</comment>
<dbReference type="RefSeq" id="WP_107662084.1">
    <property type="nucleotide sequence ID" value="NZ_PZKG01000002.1"/>
</dbReference>
<dbReference type="Pfam" id="PF03739">
    <property type="entry name" value="LptF_LptG"/>
    <property type="match status" value="1"/>
</dbReference>
<organism evidence="7 8">
    <name type="scientific">Cereibacter changlensis JA139</name>
    <dbReference type="NCBI Taxonomy" id="1188249"/>
    <lineage>
        <taxon>Bacteria</taxon>
        <taxon>Pseudomonadati</taxon>
        <taxon>Pseudomonadota</taxon>
        <taxon>Alphaproteobacteria</taxon>
        <taxon>Rhodobacterales</taxon>
        <taxon>Paracoccaceae</taxon>
        <taxon>Cereibacter</taxon>
    </lineage>
</organism>
<proteinExistence type="predicted"/>
<feature type="transmembrane region" description="Helical" evidence="6">
    <location>
        <begin position="60"/>
        <end position="81"/>
    </location>
</feature>
<dbReference type="PANTHER" id="PTHR33529:SF6">
    <property type="entry name" value="YJGP_YJGQ FAMILY PERMEASE"/>
    <property type="match status" value="1"/>
</dbReference>
<dbReference type="GO" id="GO:0015920">
    <property type="term" value="P:lipopolysaccharide transport"/>
    <property type="evidence" value="ECO:0007669"/>
    <property type="project" value="TreeGrafter"/>
</dbReference>
<comment type="caution">
    <text evidence="7">The sequence shown here is derived from an EMBL/GenBank/DDBJ whole genome shotgun (WGS) entry which is preliminary data.</text>
</comment>
<dbReference type="AlphaFoldDB" id="A0A2T4K0J2"/>
<evidence type="ECO:0000256" key="6">
    <source>
        <dbReference type="SAM" id="Phobius"/>
    </source>
</evidence>
<dbReference type="GO" id="GO:0055085">
    <property type="term" value="P:transmembrane transport"/>
    <property type="evidence" value="ECO:0007669"/>
    <property type="project" value="InterPro"/>
</dbReference>
<dbReference type="OrthoDB" id="8477889at2"/>
<keyword evidence="8" id="KW-1185">Reference proteome</keyword>
<dbReference type="InterPro" id="IPR005495">
    <property type="entry name" value="LptG/LptF_permease"/>
</dbReference>
<feature type="transmembrane region" description="Helical" evidence="6">
    <location>
        <begin position="102"/>
        <end position="122"/>
    </location>
</feature>
<sequence length="376" mass="41023">MSRFDRYMLSQLVALFGFFSLVLVLVYWINRAVGLFDDLISDGQSALVFLEFSLLALPNVIRLVLPISAFAATVYIVNRLTQDSELVVMQATGFSSFRLARPVLYFGLIVALMMLILMNVLVPQSRATLSARSAEISQNVTAQFLKDGTFMHPAKGVTLYIREITDLGELRDIFLADDRGATERTTFTARSAILARGDSGPKLVMFSGMAQTLTREGARLAVTRFEDFTYDLGAVLGASGPKRRVMEELPTLALFSPSEALLTETRSSRAEFLYEAHSRIGQPFLGMAAALVGFAALLLGAFSRFGLWRQILFSVLLLIVIQMVNVAASGAGGKDEALWPLAYAAPAVGLVIGALLLWLSQRPRRLGRAVRGVAAA</sequence>
<evidence type="ECO:0000256" key="2">
    <source>
        <dbReference type="ARBA" id="ARBA00022475"/>
    </source>
</evidence>
<evidence type="ECO:0000256" key="1">
    <source>
        <dbReference type="ARBA" id="ARBA00004651"/>
    </source>
</evidence>
<reference evidence="7 8" key="1">
    <citation type="submission" date="2018-03" db="EMBL/GenBank/DDBJ databases">
        <title>Cereibacter changlensis.</title>
        <authorList>
            <person name="Meyer T.E."/>
            <person name="Miller S."/>
            <person name="Lodha T."/>
            <person name="Gandham S."/>
            <person name="Chintalapati S."/>
            <person name="Chintalapati V.R."/>
        </authorList>
    </citation>
    <scope>NUCLEOTIDE SEQUENCE [LARGE SCALE GENOMIC DNA]</scope>
    <source>
        <strain evidence="7 8">JA139</strain>
    </source>
</reference>
<gene>
    <name evidence="7" type="primary">lptF</name>
    <name evidence="7" type="ORF">C5F48_01200</name>
</gene>
<feature type="transmembrane region" description="Helical" evidence="6">
    <location>
        <begin position="284"/>
        <end position="302"/>
    </location>
</feature>
<name>A0A2T4K0J2_9RHOB</name>
<dbReference type="GO" id="GO:0043190">
    <property type="term" value="C:ATP-binding cassette (ABC) transporter complex"/>
    <property type="evidence" value="ECO:0007669"/>
    <property type="project" value="InterPro"/>
</dbReference>
<dbReference type="NCBIfam" id="TIGR04407">
    <property type="entry name" value="LptF_YjgP"/>
    <property type="match status" value="1"/>
</dbReference>
<feature type="transmembrane region" description="Helical" evidence="6">
    <location>
        <begin position="12"/>
        <end position="29"/>
    </location>
</feature>
<keyword evidence="4 6" id="KW-1133">Transmembrane helix</keyword>
<feature type="transmembrane region" description="Helical" evidence="6">
    <location>
        <begin position="337"/>
        <end position="359"/>
    </location>
</feature>
<dbReference type="PANTHER" id="PTHR33529">
    <property type="entry name" value="SLR0882 PROTEIN-RELATED"/>
    <property type="match status" value="1"/>
</dbReference>
<evidence type="ECO:0000256" key="3">
    <source>
        <dbReference type="ARBA" id="ARBA00022692"/>
    </source>
</evidence>
<dbReference type="Proteomes" id="UP000241010">
    <property type="component" value="Unassembled WGS sequence"/>
</dbReference>
<accession>A0A2T4K0J2</accession>
<evidence type="ECO:0000313" key="7">
    <source>
        <dbReference type="EMBL" id="PTE23664.1"/>
    </source>
</evidence>
<evidence type="ECO:0000313" key="8">
    <source>
        <dbReference type="Proteomes" id="UP000241010"/>
    </source>
</evidence>